<dbReference type="Gene3D" id="3.40.50.620">
    <property type="entry name" value="HUPs"/>
    <property type="match status" value="1"/>
</dbReference>
<dbReference type="Pfam" id="PF01467">
    <property type="entry name" value="CTP_transf_like"/>
    <property type="match status" value="1"/>
</dbReference>
<dbReference type="InterPro" id="IPR014729">
    <property type="entry name" value="Rossmann-like_a/b/a_fold"/>
</dbReference>
<protein>
    <recommendedName>
        <fullName evidence="1">Cytidyltransferase-like domain-containing protein</fullName>
    </recommendedName>
</protein>
<name>A0AAV9IG33_9RHOD</name>
<gene>
    <name evidence="2" type="ORF">GAYE_SCF23G4288</name>
</gene>
<evidence type="ECO:0000313" key="3">
    <source>
        <dbReference type="Proteomes" id="UP001300502"/>
    </source>
</evidence>
<dbReference type="GO" id="GO:0005634">
    <property type="term" value="C:nucleus"/>
    <property type="evidence" value="ECO:0007669"/>
    <property type="project" value="TreeGrafter"/>
</dbReference>
<dbReference type="GO" id="GO:0016887">
    <property type="term" value="F:ATP hydrolysis activity"/>
    <property type="evidence" value="ECO:0007669"/>
    <property type="project" value="TreeGrafter"/>
</dbReference>
<evidence type="ECO:0000259" key="1">
    <source>
        <dbReference type="Pfam" id="PF01467"/>
    </source>
</evidence>
<keyword evidence="3" id="KW-1185">Reference proteome</keyword>
<dbReference type="GO" id="GO:0005737">
    <property type="term" value="C:cytoplasm"/>
    <property type="evidence" value="ECO:0007669"/>
    <property type="project" value="TreeGrafter"/>
</dbReference>
<comment type="caution">
    <text evidence="2">The sequence shown here is derived from an EMBL/GenBank/DDBJ whole genome shotgun (WGS) entry which is preliminary data.</text>
</comment>
<dbReference type="PANTHER" id="PTHR31285:SF0">
    <property type="entry name" value="NICOTINAMIDE MONONUCLEOTIDE ADENYLYLTRANSFERASE"/>
    <property type="match status" value="1"/>
</dbReference>
<dbReference type="GO" id="GO:0000309">
    <property type="term" value="F:nicotinamide-nucleotide adenylyltransferase activity"/>
    <property type="evidence" value="ECO:0007669"/>
    <property type="project" value="TreeGrafter"/>
</dbReference>
<accession>A0AAV9IG33</accession>
<organism evidence="2 3">
    <name type="scientific">Galdieria yellowstonensis</name>
    <dbReference type="NCBI Taxonomy" id="3028027"/>
    <lineage>
        <taxon>Eukaryota</taxon>
        <taxon>Rhodophyta</taxon>
        <taxon>Bangiophyceae</taxon>
        <taxon>Galdieriales</taxon>
        <taxon>Galdieriaceae</taxon>
        <taxon>Galdieria</taxon>
    </lineage>
</organism>
<dbReference type="EMBL" id="JANCYU010000039">
    <property type="protein sequence ID" value="KAK4526374.1"/>
    <property type="molecule type" value="Genomic_DNA"/>
</dbReference>
<dbReference type="SUPFAM" id="SSF52374">
    <property type="entry name" value="Nucleotidylyl transferase"/>
    <property type="match status" value="1"/>
</dbReference>
<dbReference type="Proteomes" id="UP001300502">
    <property type="component" value="Unassembled WGS sequence"/>
</dbReference>
<sequence>MHRQLFGVVFLSSIKDNTLVSRLSSFYHYFRLLENDQQLVDFLSYDATWLNGKPLALELVDTLFHLNSTAFSTALCIDKDSWHLVLLSPSPETKRWYRCGKVTDSPQQQVLEEIYSIMEQCTQGPPKVLSDESWQLVPFIVSPLQQLFRRDIPYCVWLPKYGRLSVYPRMEQVVIFPGSFHPLHRGHLELAKVAEQLSQRPVVFELAVVNADKGTQSESEVMHRCAQFTSELGYYCVLTMEPLFYKKAKLFPGAFFLVGVDTAQRMVDPKYYNHSCEEMIACLQSLMESGTKILVAGRLQDPSSNTGKFLTLQDISIPWAIQNLFYSIPQEMFRCDISSTWIRKQMQQEQQ</sequence>
<reference evidence="2 3" key="1">
    <citation type="submission" date="2022-07" db="EMBL/GenBank/DDBJ databases">
        <title>Genome-wide signatures of adaptation to extreme environments.</title>
        <authorList>
            <person name="Cho C.H."/>
            <person name="Yoon H.S."/>
        </authorList>
    </citation>
    <scope>NUCLEOTIDE SEQUENCE [LARGE SCALE GENOMIC DNA]</scope>
    <source>
        <strain evidence="2 3">108.79 E11</strain>
    </source>
</reference>
<dbReference type="InterPro" id="IPR004821">
    <property type="entry name" value="Cyt_trans-like"/>
</dbReference>
<dbReference type="PANTHER" id="PTHR31285">
    <property type="entry name" value="NICOTINAMIDE MONONUCLEOTIDE ADENYLYLTRANSFERASE"/>
    <property type="match status" value="1"/>
</dbReference>
<feature type="domain" description="Cytidyltransferase-like" evidence="1">
    <location>
        <begin position="175"/>
        <end position="343"/>
    </location>
</feature>
<proteinExistence type="predicted"/>
<evidence type="ECO:0000313" key="2">
    <source>
        <dbReference type="EMBL" id="KAK4526374.1"/>
    </source>
</evidence>
<dbReference type="AlphaFoldDB" id="A0AAV9IG33"/>